<dbReference type="OrthoDB" id="212459at2"/>
<dbReference type="Pfam" id="PF17853">
    <property type="entry name" value="GGDEF_2"/>
    <property type="match status" value="1"/>
</dbReference>
<dbReference type="InterPro" id="IPR025736">
    <property type="entry name" value="PucR_C-HTH_dom"/>
</dbReference>
<protein>
    <submittedName>
        <fullName evidence="5">Carbohydrate diacid regulator</fullName>
    </submittedName>
</protein>
<dbReference type="EMBL" id="FQXJ01000003">
    <property type="protein sequence ID" value="SHH13471.1"/>
    <property type="molecule type" value="Genomic_DNA"/>
</dbReference>
<reference evidence="6" key="1">
    <citation type="submission" date="2016-11" db="EMBL/GenBank/DDBJ databases">
        <authorList>
            <person name="Varghese N."/>
            <person name="Submissions S."/>
        </authorList>
    </citation>
    <scope>NUCLEOTIDE SEQUENCE [LARGE SCALE GENOMIC DNA]</scope>
    <source>
        <strain evidence="6">DSM 15449</strain>
    </source>
</reference>
<evidence type="ECO:0000313" key="6">
    <source>
        <dbReference type="Proteomes" id="UP000183954"/>
    </source>
</evidence>
<evidence type="ECO:0000259" key="3">
    <source>
        <dbReference type="Pfam" id="PF13556"/>
    </source>
</evidence>
<dbReference type="Gene3D" id="1.10.10.2840">
    <property type="entry name" value="PucR C-terminal helix-turn-helix domain"/>
    <property type="match status" value="1"/>
</dbReference>
<evidence type="ECO:0000256" key="1">
    <source>
        <dbReference type="ARBA" id="ARBA00006754"/>
    </source>
</evidence>
<evidence type="ECO:0000259" key="2">
    <source>
        <dbReference type="Pfam" id="PF05651"/>
    </source>
</evidence>
<dbReference type="InterPro" id="IPR041522">
    <property type="entry name" value="CdaR_GGDEF"/>
</dbReference>
<accession>A0A1M5QHW9</accession>
<dbReference type="Pfam" id="PF13556">
    <property type="entry name" value="HTH_30"/>
    <property type="match status" value="1"/>
</dbReference>
<dbReference type="InterPro" id="IPR042070">
    <property type="entry name" value="PucR_C-HTH_sf"/>
</dbReference>
<organism evidence="5 6">
    <name type="scientific">Desulfosporosinus lacus DSM 15449</name>
    <dbReference type="NCBI Taxonomy" id="1121420"/>
    <lineage>
        <taxon>Bacteria</taxon>
        <taxon>Bacillati</taxon>
        <taxon>Bacillota</taxon>
        <taxon>Clostridia</taxon>
        <taxon>Eubacteriales</taxon>
        <taxon>Desulfitobacteriaceae</taxon>
        <taxon>Desulfosporosinus</taxon>
    </lineage>
</organism>
<dbReference type="PANTHER" id="PTHR33744:SF15">
    <property type="entry name" value="CARBOHYDRATE DIACID REGULATOR"/>
    <property type="match status" value="1"/>
</dbReference>
<dbReference type="STRING" id="1121420.SAMN02746098_00262"/>
<feature type="domain" description="CdaR GGDEF-like" evidence="4">
    <location>
        <begin position="145"/>
        <end position="268"/>
    </location>
</feature>
<dbReference type="Proteomes" id="UP000183954">
    <property type="component" value="Unassembled WGS sequence"/>
</dbReference>
<comment type="similarity">
    <text evidence="1">Belongs to the CdaR family.</text>
</comment>
<evidence type="ECO:0000259" key="4">
    <source>
        <dbReference type="Pfam" id="PF17853"/>
    </source>
</evidence>
<dbReference type="AlphaFoldDB" id="A0A1M5QHW9"/>
<name>A0A1M5QHW9_9FIRM</name>
<keyword evidence="6" id="KW-1185">Reference proteome</keyword>
<sequence length="390" mass="44661">MLNQKLAQELVEKASAISGYNTHITNTEGIIIGASDRTRIGQFHEATSNIIKQRRYCEYTAEEAAKIRGTRAGSGSPIFFRENILGVVSISGEPNEIRKYGELVRNQVEMMCEQAFQYEFMQLEHRAKEAFVQEIIRTSDGTFGGQFLGYDLTIPRIAVLFEVASRIEPFSIDQQRLREDIMKVVKSFSDKQDIASFITSNRFVLLMKFDPTYDKVQSNQIIKTQVNHIREAIKSKSNSDLSIGIGEYYSGTHGLPNSYKDAFLVLEMLKKFHLNPGIYHINNLILEQILNNVSSDTVKRLISSPRMVNLFNNKHQEIIKTFRVFCSNNLHTSKTSRAMFLHRNTLLYRLNKIKQLTDLDPNNFSEAMQLNLLLNLAQIHGLLNLENEKI</sequence>
<dbReference type="PANTHER" id="PTHR33744">
    <property type="entry name" value="CARBOHYDRATE DIACID REGULATOR"/>
    <property type="match status" value="1"/>
</dbReference>
<dbReference type="InterPro" id="IPR051448">
    <property type="entry name" value="CdaR-like_regulators"/>
</dbReference>
<evidence type="ECO:0000313" key="5">
    <source>
        <dbReference type="EMBL" id="SHH13471.1"/>
    </source>
</evidence>
<feature type="domain" description="Putative sugar diacid recognition" evidence="2">
    <location>
        <begin position="2"/>
        <end position="134"/>
    </location>
</feature>
<gene>
    <name evidence="5" type="ORF">SAMN02746098_00262</name>
</gene>
<proteinExistence type="inferred from homology"/>
<dbReference type="InterPro" id="IPR008599">
    <property type="entry name" value="Diacid_rec"/>
</dbReference>
<dbReference type="RefSeq" id="WP_045573637.1">
    <property type="nucleotide sequence ID" value="NZ_FQXJ01000003.1"/>
</dbReference>
<feature type="domain" description="PucR C-terminal helix-turn-helix" evidence="3">
    <location>
        <begin position="319"/>
        <end position="374"/>
    </location>
</feature>
<dbReference type="Pfam" id="PF05651">
    <property type="entry name" value="Diacid_rec"/>
    <property type="match status" value="1"/>
</dbReference>